<dbReference type="GO" id="GO:0016987">
    <property type="term" value="F:sigma factor activity"/>
    <property type="evidence" value="ECO:0007669"/>
    <property type="project" value="UniProtKB-KW"/>
</dbReference>
<name>A0A8I0GDB4_9ACTO</name>
<reference evidence="10 11" key="1">
    <citation type="submission" date="2020-08" db="EMBL/GenBank/DDBJ databases">
        <title>Winkia gen. nov., sp. nov., isolated from faeces of the Anser albifrons in China.</title>
        <authorList>
            <person name="Liu Q."/>
        </authorList>
    </citation>
    <scope>NUCLEOTIDE SEQUENCE [LARGE SCALE GENOMIC DNA]</scope>
    <source>
        <strain evidence="10 11">C62</strain>
    </source>
</reference>
<feature type="domain" description="RNA polymerase sigma-70 region 2" evidence="8">
    <location>
        <begin position="15"/>
        <end position="76"/>
    </location>
</feature>
<dbReference type="SUPFAM" id="SSF88659">
    <property type="entry name" value="Sigma3 and sigma4 domains of RNA polymerase sigma factors"/>
    <property type="match status" value="1"/>
</dbReference>
<feature type="region of interest" description="Disordered" evidence="7">
    <location>
        <begin position="73"/>
        <end position="104"/>
    </location>
</feature>
<dbReference type="NCBIfam" id="TIGR02937">
    <property type="entry name" value="sigma70-ECF"/>
    <property type="match status" value="1"/>
</dbReference>
<dbReference type="InterPro" id="IPR036388">
    <property type="entry name" value="WH-like_DNA-bd_sf"/>
</dbReference>
<evidence type="ECO:0000256" key="2">
    <source>
        <dbReference type="ARBA" id="ARBA00023015"/>
    </source>
</evidence>
<gene>
    <name evidence="10" type="ORF">H8R10_07440</name>
</gene>
<proteinExistence type="inferred from homology"/>
<keyword evidence="3 6" id="KW-0731">Sigma factor</keyword>
<dbReference type="SUPFAM" id="SSF88946">
    <property type="entry name" value="Sigma2 domain of RNA polymerase sigma factors"/>
    <property type="match status" value="1"/>
</dbReference>
<dbReference type="InterPro" id="IPR039425">
    <property type="entry name" value="RNA_pol_sigma-70-like"/>
</dbReference>
<accession>A0A8I0GDB4</accession>
<dbReference type="InterPro" id="IPR013324">
    <property type="entry name" value="RNA_pol_sigma_r3/r4-like"/>
</dbReference>
<feature type="compositionally biased region" description="Basic and acidic residues" evidence="7">
    <location>
        <begin position="89"/>
        <end position="99"/>
    </location>
</feature>
<evidence type="ECO:0000259" key="9">
    <source>
        <dbReference type="Pfam" id="PF08281"/>
    </source>
</evidence>
<evidence type="ECO:0000256" key="5">
    <source>
        <dbReference type="ARBA" id="ARBA00023163"/>
    </source>
</evidence>
<dbReference type="EMBL" id="JACRUO010000002">
    <property type="protein sequence ID" value="MBD3690055.1"/>
    <property type="molecule type" value="Genomic_DNA"/>
</dbReference>
<dbReference type="RefSeq" id="WP_191072256.1">
    <property type="nucleotide sequence ID" value="NZ_CP060506.1"/>
</dbReference>
<dbReference type="FunFam" id="1.10.10.10:FF:000068">
    <property type="entry name" value="RNA polymerase sigma factor"/>
    <property type="match status" value="1"/>
</dbReference>
<dbReference type="GO" id="GO:0003677">
    <property type="term" value="F:DNA binding"/>
    <property type="evidence" value="ECO:0007669"/>
    <property type="project" value="UniProtKB-KW"/>
</dbReference>
<dbReference type="PANTHER" id="PTHR43133:SF59">
    <property type="entry name" value="ECF RNA POLYMERASE SIGMA FACTOR SIGR"/>
    <property type="match status" value="1"/>
</dbReference>
<evidence type="ECO:0000313" key="11">
    <source>
        <dbReference type="Proteomes" id="UP000627538"/>
    </source>
</evidence>
<dbReference type="Pfam" id="PF04542">
    <property type="entry name" value="Sigma70_r2"/>
    <property type="match status" value="1"/>
</dbReference>
<keyword evidence="5 6" id="KW-0804">Transcription</keyword>
<dbReference type="InterPro" id="IPR000838">
    <property type="entry name" value="RNA_pol_sigma70_ECF_CS"/>
</dbReference>
<comment type="caution">
    <text evidence="10">The sequence shown here is derived from an EMBL/GenBank/DDBJ whole genome shotgun (WGS) entry which is preliminary data.</text>
</comment>
<protein>
    <recommendedName>
        <fullName evidence="6">RNA polymerase sigma factor</fullName>
    </recommendedName>
</protein>
<organism evidence="10 11">
    <name type="scientific">Nanchangia anserum</name>
    <dbReference type="NCBI Taxonomy" id="2692125"/>
    <lineage>
        <taxon>Bacteria</taxon>
        <taxon>Bacillati</taxon>
        <taxon>Actinomycetota</taxon>
        <taxon>Actinomycetes</taxon>
        <taxon>Actinomycetales</taxon>
        <taxon>Actinomycetaceae</taxon>
        <taxon>Nanchangia</taxon>
    </lineage>
</organism>
<dbReference type="InterPro" id="IPR014284">
    <property type="entry name" value="RNA_pol_sigma-70_dom"/>
</dbReference>
<evidence type="ECO:0000259" key="8">
    <source>
        <dbReference type="Pfam" id="PF04542"/>
    </source>
</evidence>
<feature type="domain" description="RNA polymerase sigma factor 70 region 4 type 2" evidence="9">
    <location>
        <begin position="117"/>
        <end position="167"/>
    </location>
</feature>
<dbReference type="Pfam" id="PF08281">
    <property type="entry name" value="Sigma70_r4_2"/>
    <property type="match status" value="1"/>
</dbReference>
<evidence type="ECO:0000313" key="10">
    <source>
        <dbReference type="EMBL" id="MBD3690055.1"/>
    </source>
</evidence>
<dbReference type="GO" id="GO:0006950">
    <property type="term" value="P:response to stress"/>
    <property type="evidence" value="ECO:0007669"/>
    <property type="project" value="UniProtKB-ARBA"/>
</dbReference>
<evidence type="ECO:0000256" key="4">
    <source>
        <dbReference type="ARBA" id="ARBA00023125"/>
    </source>
</evidence>
<keyword evidence="11" id="KW-1185">Reference proteome</keyword>
<dbReference type="Gene3D" id="1.10.10.10">
    <property type="entry name" value="Winged helix-like DNA-binding domain superfamily/Winged helix DNA-binding domain"/>
    <property type="match status" value="1"/>
</dbReference>
<dbReference type="Gene3D" id="1.10.1740.10">
    <property type="match status" value="1"/>
</dbReference>
<evidence type="ECO:0000256" key="7">
    <source>
        <dbReference type="SAM" id="MobiDB-lite"/>
    </source>
</evidence>
<comment type="similarity">
    <text evidence="1 6">Belongs to the sigma-70 factor family. ECF subfamily.</text>
</comment>
<dbReference type="PANTHER" id="PTHR43133">
    <property type="entry name" value="RNA POLYMERASE ECF-TYPE SIGMA FACTO"/>
    <property type="match status" value="1"/>
</dbReference>
<dbReference type="InterPro" id="IPR013325">
    <property type="entry name" value="RNA_pol_sigma_r2"/>
</dbReference>
<dbReference type="InterPro" id="IPR014293">
    <property type="entry name" value="RNA_pol_sigma70_actinobac"/>
</dbReference>
<dbReference type="Proteomes" id="UP000627538">
    <property type="component" value="Unassembled WGS sequence"/>
</dbReference>
<dbReference type="CDD" id="cd06171">
    <property type="entry name" value="Sigma70_r4"/>
    <property type="match status" value="1"/>
</dbReference>
<dbReference type="GO" id="GO:0006352">
    <property type="term" value="P:DNA-templated transcription initiation"/>
    <property type="evidence" value="ECO:0007669"/>
    <property type="project" value="InterPro"/>
</dbReference>
<dbReference type="AlphaFoldDB" id="A0A8I0GDB4"/>
<evidence type="ECO:0000256" key="6">
    <source>
        <dbReference type="RuleBase" id="RU000716"/>
    </source>
</evidence>
<keyword evidence="2 6" id="KW-0805">Transcription regulation</keyword>
<dbReference type="InterPro" id="IPR013249">
    <property type="entry name" value="RNA_pol_sigma70_r4_t2"/>
</dbReference>
<sequence length="186" mass="21253">MHARFEAEALPLFDQLYGAALRMTRNQADAEDLVQDTYARAYQRFYQYRPGTNIKAWLYRILTNTFITDYRRKQRRPTEAASEGAAEWEEARAASHDSRGLPSAEAEALERLPNATIQSAFDALDEDFRLVVYLADVEGFSYKDIAKIMDTPVGTVMSRLYRGRKALRHLLADYARDMGIGVNTDD</sequence>
<evidence type="ECO:0000256" key="1">
    <source>
        <dbReference type="ARBA" id="ARBA00010641"/>
    </source>
</evidence>
<dbReference type="InterPro" id="IPR007627">
    <property type="entry name" value="RNA_pol_sigma70_r2"/>
</dbReference>
<keyword evidence="4 6" id="KW-0238">DNA-binding</keyword>
<evidence type="ECO:0000256" key="3">
    <source>
        <dbReference type="ARBA" id="ARBA00023082"/>
    </source>
</evidence>
<dbReference type="PROSITE" id="PS01063">
    <property type="entry name" value="SIGMA70_ECF"/>
    <property type="match status" value="1"/>
</dbReference>
<dbReference type="NCBIfam" id="TIGR02947">
    <property type="entry name" value="SigH_actino"/>
    <property type="match status" value="1"/>
</dbReference>